<dbReference type="GO" id="GO:0006352">
    <property type="term" value="P:DNA-templated transcription initiation"/>
    <property type="evidence" value="ECO:0007669"/>
    <property type="project" value="InterPro"/>
</dbReference>
<keyword evidence="6" id="KW-1185">Reference proteome</keyword>
<dbReference type="SUPFAM" id="SSF88659">
    <property type="entry name" value="Sigma3 and sigma4 domains of RNA polymerase sigma factors"/>
    <property type="match status" value="1"/>
</dbReference>
<dbReference type="STRING" id="1524460.IX84_22160"/>
<dbReference type="InterPro" id="IPR014284">
    <property type="entry name" value="RNA_pol_sigma-70_dom"/>
</dbReference>
<comment type="similarity">
    <text evidence="1">Belongs to the sigma-70 factor family. ECF subfamily.</text>
</comment>
<comment type="caution">
    <text evidence="5">The sequence shown here is derived from an EMBL/GenBank/DDBJ whole genome shotgun (WGS) entry which is preliminary data.</text>
</comment>
<keyword evidence="3" id="KW-0731">Sigma factor</keyword>
<proteinExistence type="inferred from homology"/>
<dbReference type="NCBIfam" id="TIGR02937">
    <property type="entry name" value="sigma70-ECF"/>
    <property type="match status" value="1"/>
</dbReference>
<keyword evidence="4" id="KW-0804">Transcription</keyword>
<protein>
    <submittedName>
        <fullName evidence="5">Uncharacterized protein</fullName>
    </submittedName>
</protein>
<dbReference type="PANTHER" id="PTHR43133">
    <property type="entry name" value="RNA POLYMERASE ECF-TYPE SIGMA FACTO"/>
    <property type="match status" value="1"/>
</dbReference>
<dbReference type="InterPro" id="IPR013324">
    <property type="entry name" value="RNA_pol_sigma_r3/r4-like"/>
</dbReference>
<evidence type="ECO:0000256" key="2">
    <source>
        <dbReference type="ARBA" id="ARBA00023015"/>
    </source>
</evidence>
<evidence type="ECO:0000256" key="4">
    <source>
        <dbReference type="ARBA" id="ARBA00023163"/>
    </source>
</evidence>
<accession>A0A098S296</accession>
<dbReference type="Gene3D" id="1.10.10.10">
    <property type="entry name" value="Winged helix-like DNA-binding domain superfamily/Winged helix DNA-binding domain"/>
    <property type="match status" value="1"/>
</dbReference>
<dbReference type="OrthoDB" id="665482at2"/>
<reference evidence="5 6" key="1">
    <citation type="journal article" date="2014" name="Int. J. Syst. Evol. Microbiol.">
        <title>Phaeodactylibacter xiamenensis gen. nov., sp. nov., a member of the family Saprospiraceae isolated from the marine alga Phaeodactylum tricornutum.</title>
        <authorList>
            <person name="Chen Z.Jr."/>
            <person name="Lei X."/>
            <person name="Lai Q."/>
            <person name="Li Y."/>
            <person name="Zhang B."/>
            <person name="Zhang J."/>
            <person name="Zhang H."/>
            <person name="Yang L."/>
            <person name="Zheng W."/>
            <person name="Tian Y."/>
            <person name="Yu Z."/>
            <person name="Xu H.Jr."/>
            <person name="Zheng T."/>
        </authorList>
    </citation>
    <scope>NUCLEOTIDE SEQUENCE [LARGE SCALE GENOMIC DNA]</scope>
    <source>
        <strain evidence="5 6">KD52</strain>
    </source>
</reference>
<dbReference type="InterPro" id="IPR036388">
    <property type="entry name" value="WH-like_DNA-bd_sf"/>
</dbReference>
<dbReference type="SUPFAM" id="SSF88946">
    <property type="entry name" value="Sigma2 domain of RNA polymerase sigma factors"/>
    <property type="match status" value="1"/>
</dbReference>
<dbReference type="PANTHER" id="PTHR43133:SF62">
    <property type="entry name" value="RNA POLYMERASE SIGMA FACTOR SIGZ"/>
    <property type="match status" value="1"/>
</dbReference>
<name>A0A098S296_9BACT</name>
<keyword evidence="2" id="KW-0805">Transcription regulation</keyword>
<gene>
    <name evidence="5" type="ORF">IX84_22160</name>
</gene>
<sequence>MKKHPSPSDDMSDEEIVAALRGKNRKLQDKALQQLYQDDIIRHTIMKWVGNSSDINSDDILQESIITFCEKVWSGVYDPSKSKVRTYILSIANFLIMRDARKNNRRDNLLEQEQLSNPDNPLLTDQGIDPEELLESKEEREWIHKILAKLGKRCQKVLGLWMLSFSSAEIAMEMRWTESTAKDAVKECKRKLRELF</sequence>
<dbReference type="AlphaFoldDB" id="A0A098S296"/>
<evidence type="ECO:0000256" key="3">
    <source>
        <dbReference type="ARBA" id="ARBA00023082"/>
    </source>
</evidence>
<dbReference type="EMBL" id="JPOS01000079">
    <property type="protein sequence ID" value="KGE86479.1"/>
    <property type="molecule type" value="Genomic_DNA"/>
</dbReference>
<dbReference type="InterPro" id="IPR013325">
    <property type="entry name" value="RNA_pol_sigma_r2"/>
</dbReference>
<dbReference type="InterPro" id="IPR039425">
    <property type="entry name" value="RNA_pol_sigma-70-like"/>
</dbReference>
<evidence type="ECO:0000256" key="1">
    <source>
        <dbReference type="ARBA" id="ARBA00010641"/>
    </source>
</evidence>
<organism evidence="5 6">
    <name type="scientific">Phaeodactylibacter xiamenensis</name>
    <dbReference type="NCBI Taxonomy" id="1524460"/>
    <lineage>
        <taxon>Bacteria</taxon>
        <taxon>Pseudomonadati</taxon>
        <taxon>Bacteroidota</taxon>
        <taxon>Saprospiria</taxon>
        <taxon>Saprospirales</taxon>
        <taxon>Haliscomenobacteraceae</taxon>
        <taxon>Phaeodactylibacter</taxon>
    </lineage>
</organism>
<dbReference type="Proteomes" id="UP000029736">
    <property type="component" value="Unassembled WGS sequence"/>
</dbReference>
<dbReference type="Gene3D" id="1.10.1740.10">
    <property type="match status" value="1"/>
</dbReference>
<evidence type="ECO:0000313" key="5">
    <source>
        <dbReference type="EMBL" id="KGE86479.1"/>
    </source>
</evidence>
<dbReference type="GO" id="GO:0016987">
    <property type="term" value="F:sigma factor activity"/>
    <property type="evidence" value="ECO:0007669"/>
    <property type="project" value="UniProtKB-KW"/>
</dbReference>
<dbReference type="RefSeq" id="WP_044225372.1">
    <property type="nucleotide sequence ID" value="NZ_JBKAGJ010000026.1"/>
</dbReference>
<evidence type="ECO:0000313" key="6">
    <source>
        <dbReference type="Proteomes" id="UP000029736"/>
    </source>
</evidence>